<reference evidence="7 8" key="1">
    <citation type="journal article" date="2009" name="Science">
        <title>Green evolution and dynamic adaptations revealed by genomes of the marine picoeukaryotes Micromonas.</title>
        <authorList>
            <person name="Worden A.Z."/>
            <person name="Lee J.H."/>
            <person name="Mock T."/>
            <person name="Rouze P."/>
            <person name="Simmons M.P."/>
            <person name="Aerts A.L."/>
            <person name="Allen A.E."/>
            <person name="Cuvelier M.L."/>
            <person name="Derelle E."/>
            <person name="Everett M.V."/>
            <person name="Foulon E."/>
            <person name="Grimwood J."/>
            <person name="Gundlach H."/>
            <person name="Henrissat B."/>
            <person name="Napoli C."/>
            <person name="McDonald S.M."/>
            <person name="Parker M.S."/>
            <person name="Rombauts S."/>
            <person name="Salamov A."/>
            <person name="Von Dassow P."/>
            <person name="Badger J.H."/>
            <person name="Coutinho P.M."/>
            <person name="Demir E."/>
            <person name="Dubchak I."/>
            <person name="Gentemann C."/>
            <person name="Eikrem W."/>
            <person name="Gready J.E."/>
            <person name="John U."/>
            <person name="Lanier W."/>
            <person name="Lindquist E.A."/>
            <person name="Lucas S."/>
            <person name="Mayer K.F."/>
            <person name="Moreau H."/>
            <person name="Not F."/>
            <person name="Otillar R."/>
            <person name="Panaud O."/>
            <person name="Pangilinan J."/>
            <person name="Paulsen I."/>
            <person name="Piegu B."/>
            <person name="Poliakov A."/>
            <person name="Robbens S."/>
            <person name="Schmutz J."/>
            <person name="Toulza E."/>
            <person name="Wyss T."/>
            <person name="Zelensky A."/>
            <person name="Zhou K."/>
            <person name="Armbrust E.V."/>
            <person name="Bhattacharya D."/>
            <person name="Goodenough U.W."/>
            <person name="Van de Peer Y."/>
            <person name="Grigoriev I.V."/>
        </authorList>
    </citation>
    <scope>NUCLEOTIDE SEQUENCE [LARGE SCALE GENOMIC DNA]</scope>
    <source>
        <strain evidence="7 8">CCMP1545</strain>
    </source>
</reference>
<proteinExistence type="predicted"/>
<dbReference type="InterPro" id="IPR041095">
    <property type="entry name" value="EFG_II"/>
</dbReference>
<dbReference type="Pfam" id="PF03144">
    <property type="entry name" value="GTP_EFTU_D2"/>
    <property type="match status" value="1"/>
</dbReference>
<dbReference type="Gene3D" id="3.30.230.10">
    <property type="match status" value="1"/>
</dbReference>
<dbReference type="Pfam" id="PF00009">
    <property type="entry name" value="GTP_EFTU"/>
    <property type="match status" value="1"/>
</dbReference>
<dbReference type="PROSITE" id="PS51722">
    <property type="entry name" value="G_TR_2"/>
    <property type="match status" value="1"/>
</dbReference>
<dbReference type="SMART" id="SM00838">
    <property type="entry name" value="EFG_C"/>
    <property type="match status" value="1"/>
</dbReference>
<evidence type="ECO:0000259" key="6">
    <source>
        <dbReference type="PROSITE" id="PS51722"/>
    </source>
</evidence>
<dbReference type="InterPro" id="IPR000795">
    <property type="entry name" value="T_Tr_GTP-bd_dom"/>
</dbReference>
<protein>
    <recommendedName>
        <fullName evidence="5">Elongation factor-like 1</fullName>
    </recommendedName>
</protein>
<dbReference type="GeneID" id="9689223"/>
<dbReference type="GO" id="GO:0005829">
    <property type="term" value="C:cytosol"/>
    <property type="evidence" value="ECO:0007669"/>
    <property type="project" value="TreeGrafter"/>
</dbReference>
<dbReference type="InterPro" id="IPR004161">
    <property type="entry name" value="EFTu-like_2"/>
</dbReference>
<dbReference type="InterPro" id="IPR020568">
    <property type="entry name" value="Ribosomal_Su5_D2-typ_SF"/>
</dbReference>
<accession>C1N6S2</accession>
<keyword evidence="3" id="KW-0378">Hydrolase</keyword>
<dbReference type="OrthoDB" id="364892at2759"/>
<keyword evidence="2" id="KW-0547">Nucleotide-binding</keyword>
<dbReference type="EMBL" id="GG663749">
    <property type="protein sequence ID" value="EEH51975.1"/>
    <property type="molecule type" value="Genomic_DNA"/>
</dbReference>
<dbReference type="Pfam" id="PF14492">
    <property type="entry name" value="EFG_III"/>
    <property type="match status" value="1"/>
</dbReference>
<evidence type="ECO:0000256" key="1">
    <source>
        <dbReference type="ARBA" id="ARBA00022517"/>
    </source>
</evidence>
<dbReference type="GO" id="GO:1990904">
    <property type="term" value="C:ribonucleoprotein complex"/>
    <property type="evidence" value="ECO:0007669"/>
    <property type="project" value="TreeGrafter"/>
</dbReference>
<dbReference type="Gene3D" id="3.40.50.300">
    <property type="entry name" value="P-loop containing nucleotide triphosphate hydrolases"/>
    <property type="match status" value="1"/>
</dbReference>
<keyword evidence="1" id="KW-0690">Ribosome biogenesis</keyword>
<organism evidence="8">
    <name type="scientific">Micromonas pusilla (strain CCMP1545)</name>
    <name type="common">Picoplanktonic green alga</name>
    <dbReference type="NCBI Taxonomy" id="564608"/>
    <lineage>
        <taxon>Eukaryota</taxon>
        <taxon>Viridiplantae</taxon>
        <taxon>Chlorophyta</taxon>
        <taxon>Mamiellophyceae</taxon>
        <taxon>Mamiellales</taxon>
        <taxon>Mamiellaceae</taxon>
        <taxon>Micromonas</taxon>
    </lineage>
</organism>
<dbReference type="SUPFAM" id="SSF54980">
    <property type="entry name" value="EF-G C-terminal domain-like"/>
    <property type="match status" value="2"/>
</dbReference>
<dbReference type="Gene3D" id="2.40.30.10">
    <property type="entry name" value="Translation factors"/>
    <property type="match status" value="1"/>
</dbReference>
<dbReference type="eggNOG" id="KOG0467">
    <property type="taxonomic scope" value="Eukaryota"/>
</dbReference>
<dbReference type="Gene3D" id="3.30.70.240">
    <property type="match status" value="1"/>
</dbReference>
<dbReference type="InterPro" id="IPR027417">
    <property type="entry name" value="P-loop_NTPase"/>
</dbReference>
<dbReference type="GO" id="GO:0042256">
    <property type="term" value="P:cytosolic ribosome assembly"/>
    <property type="evidence" value="ECO:0007669"/>
    <property type="project" value="UniProtKB-ARBA"/>
</dbReference>
<dbReference type="Proteomes" id="UP000001876">
    <property type="component" value="Unassembled WGS sequence"/>
</dbReference>
<evidence type="ECO:0000313" key="7">
    <source>
        <dbReference type="EMBL" id="EEH51975.1"/>
    </source>
</evidence>
<dbReference type="KEGG" id="mpp:MICPUCDRAFT_29848"/>
<dbReference type="OMA" id="SKKKCAM"/>
<dbReference type="AlphaFoldDB" id="C1N6S2"/>
<dbReference type="GO" id="GO:0003924">
    <property type="term" value="F:GTPase activity"/>
    <property type="evidence" value="ECO:0007669"/>
    <property type="project" value="InterPro"/>
</dbReference>
<evidence type="ECO:0000256" key="2">
    <source>
        <dbReference type="ARBA" id="ARBA00022741"/>
    </source>
</evidence>
<dbReference type="CDD" id="cd04096">
    <property type="entry name" value="eEF2_snRNP_like_C"/>
    <property type="match status" value="1"/>
</dbReference>
<dbReference type="CDD" id="cd16261">
    <property type="entry name" value="EF2_snRNP_III"/>
    <property type="match status" value="1"/>
</dbReference>
<name>C1N6S2_MICPC</name>
<evidence type="ECO:0000256" key="4">
    <source>
        <dbReference type="ARBA" id="ARBA00023134"/>
    </source>
</evidence>
<gene>
    <name evidence="7" type="ORF">MICPUCDRAFT_29848</name>
</gene>
<evidence type="ECO:0000256" key="3">
    <source>
        <dbReference type="ARBA" id="ARBA00022801"/>
    </source>
</evidence>
<keyword evidence="8" id="KW-1185">Reference proteome</keyword>
<dbReference type="InterPro" id="IPR009000">
    <property type="entry name" value="Transl_B-barrel_sf"/>
</dbReference>
<dbReference type="STRING" id="564608.C1N6S2"/>
<evidence type="ECO:0000313" key="8">
    <source>
        <dbReference type="Proteomes" id="UP000001876"/>
    </source>
</evidence>
<dbReference type="PANTHER" id="PTHR42908:SF3">
    <property type="entry name" value="ELONGATION FACTOR-LIKE GTPASE 1"/>
    <property type="match status" value="1"/>
</dbReference>
<dbReference type="FunFam" id="3.30.70.870:FF:000002">
    <property type="entry name" value="Translation elongation factor 2"/>
    <property type="match status" value="1"/>
</dbReference>
<dbReference type="SUPFAM" id="SSF52540">
    <property type="entry name" value="P-loop containing nucleoside triphosphate hydrolases"/>
    <property type="match status" value="1"/>
</dbReference>
<dbReference type="InterPro" id="IPR035647">
    <property type="entry name" value="EFG_III/V"/>
</dbReference>
<dbReference type="PANTHER" id="PTHR42908">
    <property type="entry name" value="TRANSLATION ELONGATION FACTOR-RELATED"/>
    <property type="match status" value="1"/>
</dbReference>
<dbReference type="Gene3D" id="3.30.70.870">
    <property type="entry name" value="Elongation Factor G (Translational Gtpase), domain 3"/>
    <property type="match status" value="1"/>
</dbReference>
<dbReference type="FunFam" id="3.30.70.240:FF:000006">
    <property type="entry name" value="Elongation factor like GTPase 1"/>
    <property type="match status" value="1"/>
</dbReference>
<dbReference type="InterPro" id="IPR000640">
    <property type="entry name" value="EFG_V-like"/>
</dbReference>
<dbReference type="PRINTS" id="PR00315">
    <property type="entry name" value="ELONGATNFCT"/>
</dbReference>
<dbReference type="RefSeq" id="XP_003063602.1">
    <property type="nucleotide sequence ID" value="XM_003063556.1"/>
</dbReference>
<dbReference type="SUPFAM" id="SSF50447">
    <property type="entry name" value="Translation proteins"/>
    <property type="match status" value="1"/>
</dbReference>
<sequence length="946" mass="101731">MEKAVERLAGMQKYRENVRNICVLAHVDHGKTTLSDGLIAHNGFISQKLAGKLRFMDFLDDEQRRGITMKSAAISLLYTPKLPVGGGENAPEPLLINLIDSPGHVDFCSEVSTAARLSDGGLVVVDVVEGICVQTHAVLRQAFEERLAPCLVFNKLDRLIIEMGYTPQEAYERMRNLLYEINGVMSAFVSEKFISQADALLATSSEARDDDRDEPEVELEDAKIVGKKTAAGKLKPLFVQLVLDPIWKLYHAAEAEKHGYPPEGKGLNEMASSLKLDVEEKDLASTDRKHTLNAILKAWLPLSPTILEMVAHSLPSPVQSAPHRVFRLMPTPTLKEELTPAAAKELASAREALASCDTTPGCPTTAYISKMLAVPASAVHGMPPTSKETVFMGFGRVYSGTLKVGDVAYVINESYDPSAPEDGACQEIVIEELYLMMGRGMFKVDEVPAGNILAVGGLDKYVLKSATISSARMCAPMGMMMFQVAPIVKVAVEPESVADMPALLEGLRLLNRSDAFVEVGLMDTGEHVIAAAGEVHLERCVADLRERFAKVELKVSPPLVSFREGVSSIGVAEATTSNGLLTIRATTRPLPIFFPRVIEDSAESLKQILLSAHHNDVDADAVAALAPEIMKKLETSLEAVKVDDDGLDGVIPKAMSTAWALGPKQVGPNVLSIGKMLDGPGGGAVGAFGKPVVGGAFGFESTPSSATSSGSKCGLVNFSDPATVAAIEGNALTGFQMATERGPLCEEPLFGVNVVLEAFSKIDPDRGEDSDDGAGEDQYGPFSGQVIAATREAIRQSVLKASPRLVEAMYLSVITTTSEALGGTYSVLGKRRAKIISESIREGTGVFIIHSYLPVATSFGFADELRHSSSGASNAQLMLSHWEHLDVDPFFTPKTKEEREEFGEDGDAGPNIARKLVDATRRRKGLKVEEKVVKVATKQRTMSRKA</sequence>
<dbReference type="GO" id="GO:0005525">
    <property type="term" value="F:GTP binding"/>
    <property type="evidence" value="ECO:0007669"/>
    <property type="project" value="UniProtKB-KW"/>
</dbReference>
<evidence type="ECO:0000256" key="5">
    <source>
        <dbReference type="ARBA" id="ARBA00081809"/>
    </source>
</evidence>
<dbReference type="CDD" id="cd01681">
    <property type="entry name" value="aeEF2_snRNP_like_IV"/>
    <property type="match status" value="1"/>
</dbReference>
<dbReference type="GO" id="GO:0043022">
    <property type="term" value="F:ribosome binding"/>
    <property type="evidence" value="ECO:0007669"/>
    <property type="project" value="TreeGrafter"/>
</dbReference>
<feature type="domain" description="Tr-type G" evidence="6">
    <location>
        <begin position="16"/>
        <end position="275"/>
    </location>
</feature>
<dbReference type="Pfam" id="PF00679">
    <property type="entry name" value="EFG_C"/>
    <property type="match status" value="1"/>
</dbReference>
<dbReference type="CDD" id="cd16268">
    <property type="entry name" value="EF2_II"/>
    <property type="match status" value="1"/>
</dbReference>
<dbReference type="InterPro" id="IPR014721">
    <property type="entry name" value="Ribsml_uS5_D2-typ_fold_subgr"/>
</dbReference>
<keyword evidence="4" id="KW-0342">GTP-binding</keyword>
<dbReference type="SUPFAM" id="SSF54211">
    <property type="entry name" value="Ribosomal protein S5 domain 2-like"/>
    <property type="match status" value="1"/>
</dbReference>